<evidence type="ECO:0000256" key="1">
    <source>
        <dbReference type="ARBA" id="ARBA00022759"/>
    </source>
</evidence>
<dbReference type="Gene3D" id="3.60.15.10">
    <property type="entry name" value="Ribonuclease Z/Hydroxyacylglutathione hydrolase-like"/>
    <property type="match status" value="1"/>
</dbReference>
<dbReference type="AlphaFoldDB" id="A0A1H2T0J4"/>
<evidence type="ECO:0000313" key="4">
    <source>
        <dbReference type="Proteomes" id="UP000182379"/>
    </source>
</evidence>
<comment type="caution">
    <text evidence="3">The sequence shown here is derived from an EMBL/GenBank/DDBJ whole genome shotgun (WGS) entry which is preliminary data.</text>
</comment>
<keyword evidence="1" id="KW-0378">Hydrolase</keyword>
<dbReference type="Pfam" id="PF23023">
    <property type="entry name" value="Anti-Pycsar_Apyc1"/>
    <property type="match status" value="1"/>
</dbReference>
<dbReference type="SMART" id="SM00849">
    <property type="entry name" value="Lactamase_B"/>
    <property type="match status" value="1"/>
</dbReference>
<dbReference type="PANTHER" id="PTHR46018">
    <property type="entry name" value="ZINC PHOSPHODIESTERASE ELAC PROTEIN 1"/>
    <property type="match status" value="1"/>
</dbReference>
<dbReference type="InterPro" id="IPR001279">
    <property type="entry name" value="Metallo-B-lactamas"/>
</dbReference>
<dbReference type="Proteomes" id="UP000182379">
    <property type="component" value="Unassembled WGS sequence"/>
</dbReference>
<organism evidence="3 4">
    <name type="scientific">Acidaminococcus fermentans</name>
    <dbReference type="NCBI Taxonomy" id="905"/>
    <lineage>
        <taxon>Bacteria</taxon>
        <taxon>Bacillati</taxon>
        <taxon>Bacillota</taxon>
        <taxon>Negativicutes</taxon>
        <taxon>Acidaminococcales</taxon>
        <taxon>Acidaminococcaceae</taxon>
        <taxon>Acidaminococcus</taxon>
    </lineage>
</organism>
<dbReference type="EMBL" id="FNOP01000001">
    <property type="protein sequence ID" value="SDW37362.1"/>
    <property type="molecule type" value="Genomic_DNA"/>
</dbReference>
<protein>
    <submittedName>
        <fullName evidence="3">Ribonuclease Z</fullName>
    </submittedName>
</protein>
<gene>
    <name evidence="3" type="ORF">SAMN05216495_10178</name>
</gene>
<evidence type="ECO:0000313" key="3">
    <source>
        <dbReference type="EMBL" id="SDW37362.1"/>
    </source>
</evidence>
<evidence type="ECO:0000259" key="2">
    <source>
        <dbReference type="SMART" id="SM00849"/>
    </source>
</evidence>
<proteinExistence type="predicted"/>
<dbReference type="RefSeq" id="WP_074704012.1">
    <property type="nucleotide sequence ID" value="NZ_CALAKB010000032.1"/>
</dbReference>
<reference evidence="3 4" key="1">
    <citation type="submission" date="2016-10" db="EMBL/GenBank/DDBJ databases">
        <authorList>
            <person name="Varghese N."/>
            <person name="Submissions S."/>
        </authorList>
    </citation>
    <scope>NUCLEOTIDE SEQUENCE [LARGE SCALE GENOMIC DNA]</scope>
    <source>
        <strain evidence="3 4">WCC6</strain>
    </source>
</reference>
<dbReference type="InterPro" id="IPR036866">
    <property type="entry name" value="RibonucZ/Hydroxyglut_hydro"/>
</dbReference>
<name>A0A1H2T0J4_ACIFE</name>
<dbReference type="PANTHER" id="PTHR46018:SF2">
    <property type="entry name" value="ZINC PHOSPHODIESTERASE ELAC PROTEIN 1"/>
    <property type="match status" value="1"/>
</dbReference>
<feature type="domain" description="Metallo-beta-lactamase" evidence="2">
    <location>
        <begin position="17"/>
        <end position="206"/>
    </location>
</feature>
<dbReference type="GO" id="GO:0042781">
    <property type="term" value="F:3'-tRNA processing endoribonuclease activity"/>
    <property type="evidence" value="ECO:0007669"/>
    <property type="project" value="TreeGrafter"/>
</dbReference>
<accession>A0A1H2T0J4</accession>
<keyword evidence="1" id="KW-0255">Endonuclease</keyword>
<keyword evidence="1" id="KW-0540">Nuclease</keyword>
<sequence length="266" mass="31180">MEILFLGTGHAISTRCYNTCYVLRQNERYLLVDGGGGNGILRQLKRARLPWQKIKDIFVTHRHMDHVLGIFWVIRMIVKAMKRGTYVGEARIYGHDEVITLLRSTARLLLDPGDLKFLDTRLHFITVEDGETRKIRGWDVTFFDIHSTKAKQFGYVLESNGHKLGCCGDEPMNDHNFTRLSGSQWLLHEAFCLYRERDRFRPYEKHHSTVREACENGDRLQVPNLILYHTEDTHLAQRKELYTAEGKEYYQGNLLIPDDLERVQLW</sequence>
<dbReference type="SUPFAM" id="SSF56281">
    <property type="entry name" value="Metallo-hydrolase/oxidoreductase"/>
    <property type="match status" value="1"/>
</dbReference>